<evidence type="ECO:0000313" key="2">
    <source>
        <dbReference type="EMBL" id="TKK66644.1"/>
    </source>
</evidence>
<proteinExistence type="predicted"/>
<keyword evidence="3" id="KW-1185">Reference proteome</keyword>
<dbReference type="Proteomes" id="UP000305848">
    <property type="component" value="Unassembled WGS sequence"/>
</dbReference>
<keyword evidence="1" id="KW-0732">Signal</keyword>
<dbReference type="PROSITE" id="PS51257">
    <property type="entry name" value="PROKAR_LIPOPROTEIN"/>
    <property type="match status" value="1"/>
</dbReference>
<sequence>MKKILLIGIPLLMLLFAGCSTSKITDSYTTQQGISTSTSKKILVLGLFSDKNRNAKRAMEEQLAVDLQKFGYNAVAATDEFGPTAFRGMTEKEALQKLNDEGIEQVVTITLVDKNQEKRHVSGNYGYRPGFWGYYSYYSPWAHRPYYRPGYTTTSTKYMFETNLYDVTSNQLLYSAQSQTVDASTMGSLANDYARDIVKDMRKKNVLG</sequence>
<evidence type="ECO:0000256" key="1">
    <source>
        <dbReference type="SAM" id="SignalP"/>
    </source>
</evidence>
<feature type="signal peptide" evidence="1">
    <location>
        <begin position="1"/>
        <end position="22"/>
    </location>
</feature>
<accession>A0A4U3KY27</accession>
<comment type="caution">
    <text evidence="2">The sequence shown here is derived from an EMBL/GenBank/DDBJ whole genome shotgun (WGS) entry which is preliminary data.</text>
</comment>
<protein>
    <recommendedName>
        <fullName evidence="4">DUF4136 domain-containing protein</fullName>
    </recommendedName>
</protein>
<dbReference type="OrthoDB" id="6077795at2"/>
<evidence type="ECO:0008006" key="4">
    <source>
        <dbReference type="Google" id="ProtNLM"/>
    </source>
</evidence>
<dbReference type="AlphaFoldDB" id="A0A4U3KY27"/>
<name>A0A4U3KY27_9BACT</name>
<gene>
    <name evidence="2" type="ORF">FC093_16540</name>
</gene>
<evidence type="ECO:0000313" key="3">
    <source>
        <dbReference type="Proteomes" id="UP000305848"/>
    </source>
</evidence>
<feature type="chain" id="PRO_5021012958" description="DUF4136 domain-containing protein" evidence="1">
    <location>
        <begin position="23"/>
        <end position="208"/>
    </location>
</feature>
<dbReference type="EMBL" id="SZQL01000014">
    <property type="protein sequence ID" value="TKK66644.1"/>
    <property type="molecule type" value="Genomic_DNA"/>
</dbReference>
<dbReference type="RefSeq" id="WP_137262917.1">
    <property type="nucleotide sequence ID" value="NZ_SZQL01000014.1"/>
</dbReference>
<organism evidence="2 3">
    <name type="scientific">Ilyomonas limi</name>
    <dbReference type="NCBI Taxonomy" id="2575867"/>
    <lineage>
        <taxon>Bacteria</taxon>
        <taxon>Pseudomonadati</taxon>
        <taxon>Bacteroidota</taxon>
        <taxon>Chitinophagia</taxon>
        <taxon>Chitinophagales</taxon>
        <taxon>Chitinophagaceae</taxon>
        <taxon>Ilyomonas</taxon>
    </lineage>
</organism>
<reference evidence="2 3" key="1">
    <citation type="submission" date="2019-05" db="EMBL/GenBank/DDBJ databases">
        <title>Panacibacter sp. strain 17mud1-8 Genome sequencing and assembly.</title>
        <authorList>
            <person name="Chhetri G."/>
        </authorList>
    </citation>
    <scope>NUCLEOTIDE SEQUENCE [LARGE SCALE GENOMIC DNA]</scope>
    <source>
        <strain evidence="2 3">17mud1-8</strain>
    </source>
</reference>